<proteinExistence type="predicted"/>
<sequence length="131" mass="15177">MISSDILRGYNDIIVLGLLIGQDSYGYNLMQEISVRSGHTWQMKETTLYSVLSRLEKNGLVTSYSGTETMGRKRTYFHITPEGMDYYQQKCAEWMETKQLIDRFTLPTLLPSSVRKDAAEYQLDKFLSKIE</sequence>
<evidence type="ECO:0000313" key="3">
    <source>
        <dbReference type="Proteomes" id="UP000824160"/>
    </source>
</evidence>
<dbReference type="EMBL" id="DVLW01000203">
    <property type="protein sequence ID" value="HIT95006.1"/>
    <property type="molecule type" value="Genomic_DNA"/>
</dbReference>
<accession>A0A9D1KSX1</accession>
<dbReference type="AlphaFoldDB" id="A0A9D1KSX1"/>
<dbReference type="Pfam" id="PF03551">
    <property type="entry name" value="PadR"/>
    <property type="match status" value="1"/>
</dbReference>
<name>A0A9D1KSX1_9FIRM</name>
<dbReference type="InterPro" id="IPR005149">
    <property type="entry name" value="Tscrpt_reg_PadR_N"/>
</dbReference>
<protein>
    <submittedName>
        <fullName evidence="2">PadR family transcriptional regulator</fullName>
    </submittedName>
</protein>
<dbReference type="InterPro" id="IPR036388">
    <property type="entry name" value="WH-like_DNA-bd_sf"/>
</dbReference>
<dbReference type="PANTHER" id="PTHR33169:SF14">
    <property type="entry name" value="TRANSCRIPTIONAL REGULATOR RV3488"/>
    <property type="match status" value="1"/>
</dbReference>
<dbReference type="Gene3D" id="1.10.10.10">
    <property type="entry name" value="Winged helix-like DNA-binding domain superfamily/Winged helix DNA-binding domain"/>
    <property type="match status" value="1"/>
</dbReference>
<reference evidence="2" key="2">
    <citation type="journal article" date="2021" name="PeerJ">
        <title>Extensive microbial diversity within the chicken gut microbiome revealed by metagenomics and culture.</title>
        <authorList>
            <person name="Gilroy R."/>
            <person name="Ravi A."/>
            <person name="Getino M."/>
            <person name="Pursley I."/>
            <person name="Horton D.L."/>
            <person name="Alikhan N.F."/>
            <person name="Baker D."/>
            <person name="Gharbi K."/>
            <person name="Hall N."/>
            <person name="Watson M."/>
            <person name="Adriaenssens E.M."/>
            <person name="Foster-Nyarko E."/>
            <person name="Jarju S."/>
            <person name="Secka A."/>
            <person name="Antonio M."/>
            <person name="Oren A."/>
            <person name="Chaudhuri R.R."/>
            <person name="La Ragione R."/>
            <person name="Hildebrand F."/>
            <person name="Pallen M.J."/>
        </authorList>
    </citation>
    <scope>NUCLEOTIDE SEQUENCE</scope>
    <source>
        <strain evidence="2">ChiBcec7-5410</strain>
    </source>
</reference>
<evidence type="ECO:0000259" key="1">
    <source>
        <dbReference type="Pfam" id="PF03551"/>
    </source>
</evidence>
<organism evidence="2 3">
    <name type="scientific">Candidatus Faecivivens stercoripullorum</name>
    <dbReference type="NCBI Taxonomy" id="2840805"/>
    <lineage>
        <taxon>Bacteria</taxon>
        <taxon>Bacillati</taxon>
        <taxon>Bacillota</taxon>
        <taxon>Clostridia</taxon>
        <taxon>Eubacteriales</taxon>
        <taxon>Oscillospiraceae</taxon>
        <taxon>Oscillospiraceae incertae sedis</taxon>
        <taxon>Candidatus Faecivivens</taxon>
    </lineage>
</organism>
<dbReference type="SUPFAM" id="SSF46785">
    <property type="entry name" value="Winged helix' DNA-binding domain"/>
    <property type="match status" value="1"/>
</dbReference>
<reference evidence="2" key="1">
    <citation type="submission" date="2020-10" db="EMBL/GenBank/DDBJ databases">
        <authorList>
            <person name="Gilroy R."/>
        </authorList>
    </citation>
    <scope>NUCLEOTIDE SEQUENCE</scope>
    <source>
        <strain evidence="2">ChiBcec7-5410</strain>
    </source>
</reference>
<dbReference type="Proteomes" id="UP000824160">
    <property type="component" value="Unassembled WGS sequence"/>
</dbReference>
<feature type="domain" description="Transcription regulator PadR N-terminal" evidence="1">
    <location>
        <begin position="15"/>
        <end position="88"/>
    </location>
</feature>
<gene>
    <name evidence="2" type="ORF">IAC43_07450</name>
</gene>
<evidence type="ECO:0000313" key="2">
    <source>
        <dbReference type="EMBL" id="HIT95006.1"/>
    </source>
</evidence>
<dbReference type="PANTHER" id="PTHR33169">
    <property type="entry name" value="PADR-FAMILY TRANSCRIPTIONAL REGULATOR"/>
    <property type="match status" value="1"/>
</dbReference>
<dbReference type="InterPro" id="IPR052509">
    <property type="entry name" value="Metal_resp_DNA-bind_regulator"/>
</dbReference>
<comment type="caution">
    <text evidence="2">The sequence shown here is derived from an EMBL/GenBank/DDBJ whole genome shotgun (WGS) entry which is preliminary data.</text>
</comment>
<dbReference type="InterPro" id="IPR036390">
    <property type="entry name" value="WH_DNA-bd_sf"/>
</dbReference>